<reference evidence="1 2" key="1">
    <citation type="submission" date="2024-05" db="EMBL/GenBank/DDBJ databases">
        <title>A draft genome resource for the thread blight pathogen Marasmius tenuissimus strain MS-2.</title>
        <authorList>
            <person name="Yulfo-Soto G.E."/>
            <person name="Baruah I.K."/>
            <person name="Amoako-Attah I."/>
            <person name="Bukari Y."/>
            <person name="Meinhardt L.W."/>
            <person name="Bailey B.A."/>
            <person name="Cohen S.P."/>
        </authorList>
    </citation>
    <scope>NUCLEOTIDE SEQUENCE [LARGE SCALE GENOMIC DNA]</scope>
    <source>
        <strain evidence="1 2">MS-2</strain>
    </source>
</reference>
<gene>
    <name evidence="1" type="ORF">AAF712_016845</name>
</gene>
<accession>A0ABR2Z4X2</accession>
<dbReference type="EMBL" id="JBBXMP010001355">
    <property type="protein sequence ID" value="KAL0056550.1"/>
    <property type="molecule type" value="Genomic_DNA"/>
</dbReference>
<evidence type="ECO:0000313" key="1">
    <source>
        <dbReference type="EMBL" id="KAL0056550.1"/>
    </source>
</evidence>
<organism evidence="1 2">
    <name type="scientific">Marasmius tenuissimus</name>
    <dbReference type="NCBI Taxonomy" id="585030"/>
    <lineage>
        <taxon>Eukaryota</taxon>
        <taxon>Fungi</taxon>
        <taxon>Dikarya</taxon>
        <taxon>Basidiomycota</taxon>
        <taxon>Agaricomycotina</taxon>
        <taxon>Agaricomycetes</taxon>
        <taxon>Agaricomycetidae</taxon>
        <taxon>Agaricales</taxon>
        <taxon>Marasmiineae</taxon>
        <taxon>Marasmiaceae</taxon>
        <taxon>Marasmius</taxon>
    </lineage>
</organism>
<feature type="non-terminal residue" evidence="1">
    <location>
        <position position="175"/>
    </location>
</feature>
<keyword evidence="2" id="KW-1185">Reference proteome</keyword>
<name>A0ABR2Z4X2_9AGAR</name>
<proteinExistence type="predicted"/>
<dbReference type="Proteomes" id="UP001437256">
    <property type="component" value="Unassembled WGS sequence"/>
</dbReference>
<comment type="caution">
    <text evidence="1">The sequence shown here is derived from an EMBL/GenBank/DDBJ whole genome shotgun (WGS) entry which is preliminary data.</text>
</comment>
<evidence type="ECO:0000313" key="2">
    <source>
        <dbReference type="Proteomes" id="UP001437256"/>
    </source>
</evidence>
<sequence>MANTPTVQEREVLVKRNSKSWAQRIRRTHVSGVVINWFKKLPAADKFRVNFEIRKKNSERKERDMQFIQSLRDKQASPQASEWSINSADCAELANSKQQLEKAKPYLKEQLATLLEEQQRIAELKSGKKEMSVWEKELLYAPKMVEVEPTADREVEIHIHPILRATVNYNPKETP</sequence>
<protein>
    <submittedName>
        <fullName evidence="1">Uncharacterized protein</fullName>
    </submittedName>
</protein>